<sequence length="2095" mass="240095">MLNEAARLEFGTDYLDRLQVRQNCFPGMLARMLQPRYFKSKANWLKRAERLAVKNIELQLSYMMSQVEPPLRANIKTAEMRGSDLPHPPELIQLSLFLPQLDELVTSLGASNVRYGDIPENQKISQHKSRCKFRIPELDCVILWNNRVAIIKSEDVLYLVPRSYLLMIHNKTFDVFSVLSLVHKMNDTVLEASAYVTTVAFIKVLISLARKHNQEFFHISKILEGLVTSMTLMQVDGRDNHEFYTSLLNGLLDDHKINLDGSELLLLLEDASIALRHELGCLSKILGHPYVDMEAGAKKLYTNVTQEKDLDSHLILETLLHCKRQFIKSYLVRHHKWPLINFSKELHPGLVYARLHNRDPESLFITSRYGNIDIKEYNNVDFYPCLTFDFIDNIIPLLKDKTISVLRSKVMSCYLNENPDKVTWKDTRVLLHYLLSRELETNHRHYIEKYMMSDDLEDLLDYLVIRIVPKEKELKEVFRGFGCKTFLDRARGIVQERNVKHYLDLYSNEQAMTLSELDILHRLNSFRFIHKAYPGYTPLFLVIDASGWNNMFRRQTVDPVMRELLDKLYGTSIFGKTMLAYNRSLIYIPDQEGTWHWEGQEGGIEGLNQDTWVTVYIGQIHTALSKYLYPYHVFCKGDDLRVVVMVPPHALQAMTILEVKNAIVTEIQTTLQKLGHSINVQESYGSTSYFAFSKSASCGTIELPQSFRKIQKAYGANNAFLPLLDDYIGSAFSNAHSATKTTTTVVPCYYVALIWSYYHLLRSQWYQNLSDHQLVAILLVPSMMGGFPIIYLHNFFVRAESDLLSPFLGMYKHLMKVDPEVASSVEGFLKVTVIPPEDAFRGLLADPYSLPLRKPTSPNTVLRTAILPAVKELAKNETVKTVFKLQEAGVTDYVVEKLQKANVYNAKVFAAMYAASPDGILTELSRKFETARSILELLILRQGYRHGRAVLRNVLQADRRLHRYRCRSIQHKNSYTLDLTSIISRHICPLVCSQSLRDLLWERHVESITMPPLQHQLYVMEEQSDWIGDWSDSHHFTYTIHPITTYLDNYHLLTYAVSGCRPFIGYTTRNAMVPPRIHFVEKDLVLTKVKDLIDLIPWTHYTGLDYLGVERTSNLVDSIRYLLSMYLDVDPDQVVAFRASKRSGTISHHVRAPNFRESIVPNTLSNIYQQFTADSNSHTALRSQGIHMHMNFLHIMCYSINLLSLPIQLGTKDLIRPTTYWVVTTPCEACNQPIVESPIVTPLLTDPPDTEGLRVTSITDSALQIVNQSIRATKRQLHHERTGGEYLTEEYAIQGVVQEFIYTTYTKRMYLLDCHAHAGVTVEGYSILQGLSQVGHSRNVGITEMARVDKSCLSTAICFAIYDYVMEEYTKDPTMQLEQMLLGIKAADLPWFFLVEQLRQAGRLHHVVNDLHEKTHIPVPANASNSFGAAPFLGLAAAELVSSWSRRLPPHVHLSIYELDNLRVHLLPRLRILRQIIRRLIHGLELPVPSSATGEIRQQLLECADLCLLHAVQAGDLPVTEESSYGVYNWTPFSVDNYYSIQDSLESLEEDHLMAPLITDNNKETVFWFGMDQMATLSHLFNLHQSTLELSIVYTDLESCIALVRSLERDAIWDAPPPRGQEYDLAPYRLTFQNVPIRRLPHPTPGDTLGHPAMEPPEDFPMTRSLMVRTSFTARPFAIGSTGFNKLRELLHHVHITVLPSDQYYMCLAEGDGGFAGCIGSMCTHSTIIYNTLHDTSSGDLLPTDVSVFIGRKGNVLDTTLVNCGYSDLSSDRVVARYCDISVKVVLTTCDINPVKNFELICENALTIYLQTRTVNGAFVVKGFFRYWDFCLRMCRALMHSCAHVILFKPESSHASDEFYFIGLGSPPTYQGIPGVRLYPGLRASRVLMHFYTALVQRMDRLITTRPRVYVCPEPSVPPVPSQVVYPWTSLMVSRMTRRLMWGMSNEQFLRLWSTSWEDGVSSVVNRLNRDEQNLMTRLYKRQHEEVDSVSWNTNTRRRKTSTAELLLFIDGCRWILNGRPLVFPIVLDEVSLRREYNTRVERLPPRLKWYPITPGHYTNTLTDNGFVSEPYRHFLDGVETGLSLFGWYQCTHNM</sequence>
<organism evidence="23 24">
    <name type="scientific">Periplaneta americana mononega-like virus</name>
    <dbReference type="NCBI Taxonomy" id="2968923"/>
    <lineage>
        <taxon>Viruses</taxon>
        <taxon>Riboviria</taxon>
        <taxon>Orthornavirae</taxon>
        <taxon>Negarnaviricota</taxon>
        <taxon>Haploviricotina</taxon>
        <taxon>Monjiviricetes</taxon>
        <taxon>Jingchuvirales</taxon>
        <taxon>Chuviridae</taxon>
        <taxon>Nigecruvirus</taxon>
        <taxon>Nigecruvirus periplanetae</taxon>
    </lineage>
</organism>
<dbReference type="Proteomes" id="UP001300800">
    <property type="component" value="Segment"/>
</dbReference>
<evidence type="ECO:0000256" key="13">
    <source>
        <dbReference type="ARBA" id="ARBA00023268"/>
    </source>
</evidence>
<evidence type="ECO:0000256" key="18">
    <source>
        <dbReference type="ARBA" id="ARBA00047332"/>
    </source>
</evidence>
<keyword evidence="13" id="KW-0511">Multifunctional enzyme</keyword>
<name>A0AAV2YFZ3_9VIRU</name>
<evidence type="ECO:0000256" key="3">
    <source>
        <dbReference type="ARBA" id="ARBA00022484"/>
    </source>
</evidence>
<keyword evidence="4" id="KW-0507">mRNA processing</keyword>
<keyword evidence="9" id="KW-0067">ATP-binding</keyword>
<comment type="catalytic activity">
    <reaction evidence="20">
        <text>GTP + H2O = GDP + phosphate + H(+)</text>
        <dbReference type="Rhea" id="RHEA:19669"/>
        <dbReference type="ChEBI" id="CHEBI:15377"/>
        <dbReference type="ChEBI" id="CHEBI:15378"/>
        <dbReference type="ChEBI" id="CHEBI:37565"/>
        <dbReference type="ChEBI" id="CHEBI:43474"/>
        <dbReference type="ChEBI" id="CHEBI:58189"/>
    </reaction>
</comment>
<keyword evidence="21" id="KW-0812">Transmembrane</keyword>
<keyword evidence="12" id="KW-0506">mRNA capping</keyword>
<evidence type="ECO:0000256" key="1">
    <source>
        <dbReference type="ARBA" id="ARBA00004328"/>
    </source>
</evidence>
<accession>A0AAV2YFZ3</accession>
<evidence type="ECO:0000256" key="4">
    <source>
        <dbReference type="ARBA" id="ARBA00022664"/>
    </source>
</evidence>
<evidence type="ECO:0000256" key="8">
    <source>
        <dbReference type="ARBA" id="ARBA00022741"/>
    </source>
</evidence>
<evidence type="ECO:0000256" key="5">
    <source>
        <dbReference type="ARBA" id="ARBA00022679"/>
    </source>
</evidence>
<keyword evidence="3 23" id="KW-0696">RNA-directed RNA polymerase</keyword>
<evidence type="ECO:0000256" key="15">
    <source>
        <dbReference type="ARBA" id="ARBA00024499"/>
    </source>
</evidence>
<dbReference type="Pfam" id="PF14318">
    <property type="entry name" value="Mononeg_mRNAcap"/>
    <property type="match status" value="1"/>
</dbReference>
<keyword evidence="24" id="KW-1185">Reference proteome</keyword>
<keyword evidence="5" id="KW-0808">Transferase</keyword>
<keyword evidence="10" id="KW-0946">Virion</keyword>
<evidence type="ECO:0000256" key="9">
    <source>
        <dbReference type="ARBA" id="ARBA00022840"/>
    </source>
</evidence>
<evidence type="ECO:0000256" key="10">
    <source>
        <dbReference type="ARBA" id="ARBA00022844"/>
    </source>
</evidence>
<evidence type="ECO:0000256" key="6">
    <source>
        <dbReference type="ARBA" id="ARBA00022691"/>
    </source>
</evidence>
<dbReference type="Pfam" id="PF00946">
    <property type="entry name" value="Mononeg_RNA_pol"/>
    <property type="match status" value="1"/>
</dbReference>
<evidence type="ECO:0000313" key="23">
    <source>
        <dbReference type="EMBL" id="DAZ90402.1"/>
    </source>
</evidence>
<evidence type="ECO:0000256" key="2">
    <source>
        <dbReference type="ARBA" id="ARBA00012494"/>
    </source>
</evidence>
<comment type="catalytic activity">
    <reaction evidence="18">
        <text>a 5'-end (5'-triphosphoguanosine)-adenylyl-adenylyl-cytidylyl-adenosine in mRNA + S-adenosyl-L-methionine = a 5'-end (5'-triphosphoguanosine)-(2'-O-methyladenylyl)-adenylyl-cytidylyl-adenosine in mRNA + S-adenosyl-L-homocysteine + H(+)</text>
        <dbReference type="Rhea" id="RHEA:65380"/>
        <dbReference type="Rhea" id="RHEA-COMP:16797"/>
        <dbReference type="Rhea" id="RHEA-COMP:16801"/>
        <dbReference type="ChEBI" id="CHEBI:15378"/>
        <dbReference type="ChEBI" id="CHEBI:57856"/>
        <dbReference type="ChEBI" id="CHEBI:59789"/>
        <dbReference type="ChEBI" id="CHEBI:156482"/>
        <dbReference type="ChEBI" id="CHEBI:156484"/>
    </reaction>
</comment>
<evidence type="ECO:0000256" key="16">
    <source>
        <dbReference type="ARBA" id="ARBA00030436"/>
    </source>
</evidence>
<protein>
    <recommendedName>
        <fullName evidence="2">RNA-directed RNA polymerase</fullName>
        <ecNumber evidence="2">2.7.7.48</ecNumber>
    </recommendedName>
    <alternativeName>
        <fullName evidence="17">Replicase</fullName>
    </alternativeName>
    <alternativeName>
        <fullName evidence="16">Transcriptase</fullName>
    </alternativeName>
</protein>
<evidence type="ECO:0000256" key="11">
    <source>
        <dbReference type="ARBA" id="ARBA00022953"/>
    </source>
</evidence>
<keyword evidence="8" id="KW-0547">Nucleotide-binding</keyword>
<evidence type="ECO:0000256" key="19">
    <source>
        <dbReference type="ARBA" id="ARBA00047370"/>
    </source>
</evidence>
<dbReference type="EMBL" id="BK061547">
    <property type="protein sequence ID" value="DAZ90402.1"/>
    <property type="molecule type" value="Viral_cRNA"/>
</dbReference>
<dbReference type="GeneID" id="80541065"/>
<evidence type="ECO:0000256" key="7">
    <source>
        <dbReference type="ARBA" id="ARBA00022695"/>
    </source>
</evidence>
<feature type="transmembrane region" description="Helical" evidence="21">
    <location>
        <begin position="744"/>
        <end position="761"/>
    </location>
</feature>
<evidence type="ECO:0000256" key="12">
    <source>
        <dbReference type="ARBA" id="ARBA00023042"/>
    </source>
</evidence>
<comment type="subcellular location">
    <subcellularLocation>
        <location evidence="1">Virion</location>
    </subcellularLocation>
</comment>
<keyword evidence="6" id="KW-0949">S-adenosyl-L-methionine</keyword>
<comment type="catalytic activity">
    <reaction evidence="14">
        <text>a 5'-end triphospho-adenylyl-adenylyl-cytidylyl-adenosine in mRNA + GDP + H(+) = a 5'-end (5'-triphosphoguanosine)-adenylyl-adenylyl-cytidylyl-adenosine in mRNA + diphosphate</text>
        <dbReference type="Rhea" id="RHEA:65436"/>
        <dbReference type="Rhea" id="RHEA-COMP:16797"/>
        <dbReference type="Rhea" id="RHEA-COMP:16799"/>
        <dbReference type="ChEBI" id="CHEBI:15378"/>
        <dbReference type="ChEBI" id="CHEBI:33019"/>
        <dbReference type="ChEBI" id="CHEBI:58189"/>
        <dbReference type="ChEBI" id="CHEBI:156484"/>
        <dbReference type="ChEBI" id="CHEBI:156503"/>
        <dbReference type="EC" id="2.7.7.88"/>
    </reaction>
</comment>
<dbReference type="GO" id="GO:0005524">
    <property type="term" value="F:ATP binding"/>
    <property type="evidence" value="ECO:0007669"/>
    <property type="project" value="UniProtKB-KW"/>
</dbReference>
<proteinExistence type="predicted"/>
<dbReference type="PROSITE" id="PS50526">
    <property type="entry name" value="RDRP_SSRNA_NEG_NONSEG"/>
    <property type="match status" value="1"/>
</dbReference>
<evidence type="ECO:0000256" key="14">
    <source>
        <dbReference type="ARBA" id="ARBA00024494"/>
    </source>
</evidence>
<dbReference type="GO" id="GO:0003968">
    <property type="term" value="F:RNA-directed RNA polymerase activity"/>
    <property type="evidence" value="ECO:0007669"/>
    <property type="project" value="UniProtKB-KW"/>
</dbReference>
<keyword evidence="21" id="KW-1133">Transmembrane helix</keyword>
<keyword evidence="11" id="KW-0693">Viral RNA replication</keyword>
<keyword evidence="21" id="KW-0472">Membrane</keyword>
<evidence type="ECO:0000313" key="24">
    <source>
        <dbReference type="Proteomes" id="UP001300800"/>
    </source>
</evidence>
<dbReference type="KEGG" id="vg:80541065"/>
<dbReference type="RefSeq" id="YP_010802328.1">
    <property type="nucleotide sequence ID" value="NC_076987.1"/>
</dbReference>
<comment type="catalytic activity">
    <reaction evidence="19">
        <text>a 5'-end (5'-triphosphoguanosine)-adenylyl-adenylyl-cytidylyl-adenosine in mRNA + 2 S-adenosyl-L-methionine = a 5'-end (N(7)-methyl 5'-triphosphoguanosine)-(2'-O-methyladenylyl)-adenylyl-cytidylyl-adenosine in mRNA + 2 S-adenosyl-L-homocysteine + H(+)</text>
        <dbReference type="Rhea" id="RHEA:65376"/>
        <dbReference type="Rhea" id="RHEA-COMP:16797"/>
        <dbReference type="Rhea" id="RHEA-COMP:16798"/>
        <dbReference type="ChEBI" id="CHEBI:15378"/>
        <dbReference type="ChEBI" id="CHEBI:57856"/>
        <dbReference type="ChEBI" id="CHEBI:59789"/>
        <dbReference type="ChEBI" id="CHEBI:156483"/>
        <dbReference type="ChEBI" id="CHEBI:156484"/>
        <dbReference type="EC" id="2.1.1.375"/>
    </reaction>
</comment>
<evidence type="ECO:0000256" key="17">
    <source>
        <dbReference type="ARBA" id="ARBA00031012"/>
    </source>
</evidence>
<keyword evidence="7" id="KW-0548">Nucleotidyltransferase</keyword>
<dbReference type="InterPro" id="IPR026890">
    <property type="entry name" value="Mononeg_mRNAcap"/>
</dbReference>
<comment type="catalytic activity">
    <reaction evidence="15">
        <text>a 5'-end (5'-triphosphoguanosine)-(2'-O-methyladenylyl)-adenylyl-cytidylyl-adenosine in mRNA + S-adenosyl-L-methionine = a 5'-end (N(7)-methyl 5'-triphosphoguanosine)-(2'-O-methyladenylyl)-adenylyl-cytidylyl-adenosine in mRNA + S-adenosyl-L-homocysteine</text>
        <dbReference type="Rhea" id="RHEA:65440"/>
        <dbReference type="Rhea" id="RHEA-COMP:16798"/>
        <dbReference type="Rhea" id="RHEA-COMP:16801"/>
        <dbReference type="ChEBI" id="CHEBI:57856"/>
        <dbReference type="ChEBI" id="CHEBI:59789"/>
        <dbReference type="ChEBI" id="CHEBI:156482"/>
        <dbReference type="ChEBI" id="CHEBI:156483"/>
    </reaction>
</comment>
<dbReference type="GO" id="GO:0044423">
    <property type="term" value="C:virion component"/>
    <property type="evidence" value="ECO:0007669"/>
    <property type="project" value="UniProtKB-KW"/>
</dbReference>
<evidence type="ECO:0000259" key="22">
    <source>
        <dbReference type="PROSITE" id="PS50526"/>
    </source>
</evidence>
<dbReference type="GO" id="GO:0004482">
    <property type="term" value="F:mRNA 5'-cap (guanine-N7-)-methyltransferase activity"/>
    <property type="evidence" value="ECO:0007669"/>
    <property type="project" value="InterPro"/>
</dbReference>
<reference evidence="23 24" key="1">
    <citation type="journal article" date="2020" name="mSystems">
        <title>Abundant and Diverse RNA Viruses in Insects Revealed by RNA-Seq Analysis: Ecological and Evolutionary Implications.</title>
        <authorList>
            <person name="Wu H."/>
            <person name="Pang R."/>
            <person name="Cheng T."/>
            <person name="Xue L."/>
            <person name="Zeng H."/>
            <person name="Lei T."/>
            <person name="Chen M."/>
            <person name="Wu S."/>
            <person name="Ding Y."/>
            <person name="Zhang J."/>
            <person name="Shi M."/>
            <person name="Wu Q."/>
        </authorList>
    </citation>
    <scope>NUCLEOTIDE SEQUENCE [LARGE SCALE GENOMIC DNA]</scope>
    <source>
        <strain evidence="23 24">Germany/2013</strain>
    </source>
</reference>
<evidence type="ECO:0000256" key="21">
    <source>
        <dbReference type="SAM" id="Phobius"/>
    </source>
</evidence>
<dbReference type="EC" id="2.7.7.48" evidence="2"/>
<dbReference type="InterPro" id="IPR014023">
    <property type="entry name" value="Mononeg_RNA_pol_cat"/>
</dbReference>
<feature type="domain" description="RdRp catalytic" evidence="22">
    <location>
        <begin position="537"/>
        <end position="700"/>
    </location>
</feature>
<feature type="transmembrane region" description="Helical" evidence="21">
    <location>
        <begin position="773"/>
        <end position="792"/>
    </location>
</feature>
<evidence type="ECO:0000256" key="20">
    <source>
        <dbReference type="ARBA" id="ARBA00048548"/>
    </source>
</evidence>